<protein>
    <submittedName>
        <fullName evidence="2">Uncharacterized protein</fullName>
    </submittedName>
</protein>
<gene>
    <name evidence="2" type="ORF">MCOLE_v1c00930</name>
</gene>
<evidence type="ECO:0000256" key="1">
    <source>
        <dbReference type="SAM" id="Phobius"/>
    </source>
</evidence>
<keyword evidence="1" id="KW-0812">Transmembrane</keyword>
<feature type="transmembrane region" description="Helical" evidence="1">
    <location>
        <begin position="134"/>
        <end position="158"/>
    </location>
</feature>
<sequence length="175" mass="19471">MKKNIKIETRILITIELISALCGTIGIILGILSLLSLSSKTWGEADPEASFIFTVLTVCFDTLSTATAIIAFKYGGTILKRKFEKGLKILPLEKFANRLDLYSFFFGLAGLTLSILSLLFLFDFFKQSNTGSEISTVLSIMCDSISAAIVIWVVKIMLKISYLEHQMKKSKNKIK</sequence>
<keyword evidence="1" id="KW-1133">Transmembrane helix</keyword>
<dbReference type="RefSeq" id="WP_100670524.1">
    <property type="nucleotide sequence ID" value="NZ_CP022510.1"/>
</dbReference>
<accession>A0A2K8P277</accession>
<keyword evidence="3" id="KW-1185">Reference proteome</keyword>
<name>A0A2K8P277_9MOLU</name>
<proteinExistence type="predicted"/>
<dbReference type="KEGG" id="mcol:MCOLE_v1c00930"/>
<organism evidence="2 3">
    <name type="scientific">Mesoplasma coleopterae</name>
    <dbReference type="NCBI Taxonomy" id="324078"/>
    <lineage>
        <taxon>Bacteria</taxon>
        <taxon>Bacillati</taxon>
        <taxon>Mycoplasmatota</taxon>
        <taxon>Mollicutes</taxon>
        <taxon>Entomoplasmatales</taxon>
        <taxon>Entomoplasmataceae</taxon>
        <taxon>Mesoplasma</taxon>
    </lineage>
</organism>
<evidence type="ECO:0000313" key="2">
    <source>
        <dbReference type="EMBL" id="ATZ20608.1"/>
    </source>
</evidence>
<dbReference type="EMBL" id="CP024968">
    <property type="protein sequence ID" value="ATZ20608.1"/>
    <property type="molecule type" value="Genomic_DNA"/>
</dbReference>
<keyword evidence="1" id="KW-0472">Membrane</keyword>
<dbReference type="Proteomes" id="UP000232221">
    <property type="component" value="Chromosome"/>
</dbReference>
<feature type="transmembrane region" description="Helical" evidence="1">
    <location>
        <begin position="49"/>
        <end position="72"/>
    </location>
</feature>
<feature type="transmembrane region" description="Helical" evidence="1">
    <location>
        <begin position="12"/>
        <end position="37"/>
    </location>
</feature>
<dbReference type="OrthoDB" id="392053at2"/>
<dbReference type="AlphaFoldDB" id="A0A2K8P277"/>
<reference evidence="2 3" key="1">
    <citation type="submission" date="2017-11" db="EMBL/GenBank/DDBJ databases">
        <title>Genome sequence of Mesoplasma coleopterae BARC 779 (ATCC 49583).</title>
        <authorList>
            <person name="Lo W.-S."/>
            <person name="Kuo C.-H."/>
        </authorList>
    </citation>
    <scope>NUCLEOTIDE SEQUENCE [LARGE SCALE GENOMIC DNA]</scope>
    <source>
        <strain evidence="2 3">BARC 779</strain>
    </source>
</reference>
<evidence type="ECO:0000313" key="3">
    <source>
        <dbReference type="Proteomes" id="UP000232221"/>
    </source>
</evidence>
<feature type="transmembrane region" description="Helical" evidence="1">
    <location>
        <begin position="101"/>
        <end position="122"/>
    </location>
</feature>